<keyword evidence="1" id="KW-1133">Transmembrane helix</keyword>
<sequence length="351" mass="40095">MATSAWQTCVLLLTTFLLIFNICFYIFNYRRPQIITINNHPLIGSIHSLIPADRETPLALFTTFSSIVDQGLPPATLITNWSSLLPFVRPILFVSKDADAATLAKMKILGWELAFVPVSNRYGSPVLSNMFQYVIENYNATYYGYARPGARFTESSLLETLKTVYCQEDNLKHDDTILVGRRWNSEQASIPSQETMLSKYSKSLFRTRARGRRNLPIFKPDIIDYVITTPRAIKWHTMAPVVVGRAGLENYILLENLNKHNVIDVSETVQCSMEANLVHIKPKSNADLFYNKRMLGRQYRFQEGRLDRAAYESRTDISGSIFLAPKPRVVPIKQHVVEEKPEEESKKTIPL</sequence>
<keyword evidence="1" id="KW-0812">Transmembrane</keyword>
<proteinExistence type="predicted"/>
<reference evidence="3" key="3">
    <citation type="submission" date="2015-06" db="UniProtKB">
        <authorList>
            <consortium name="EnsemblMetazoa"/>
        </authorList>
    </citation>
    <scope>IDENTIFICATION</scope>
</reference>
<evidence type="ECO:0000313" key="4">
    <source>
        <dbReference type="Proteomes" id="UP000014760"/>
    </source>
</evidence>
<evidence type="ECO:0000313" key="3">
    <source>
        <dbReference type="EnsemblMetazoa" id="CapteP188155"/>
    </source>
</evidence>
<dbReference type="EnsemblMetazoa" id="CapteT188155">
    <property type="protein sequence ID" value="CapteP188155"/>
    <property type="gene ID" value="CapteG188155"/>
</dbReference>
<dbReference type="Proteomes" id="UP000014760">
    <property type="component" value="Unassembled WGS sequence"/>
</dbReference>
<dbReference type="EMBL" id="AMQN01005532">
    <property type="status" value="NOT_ANNOTATED_CDS"/>
    <property type="molecule type" value="Genomic_DNA"/>
</dbReference>
<keyword evidence="4" id="KW-1185">Reference proteome</keyword>
<dbReference type="AlphaFoldDB" id="R7UZQ5"/>
<reference evidence="2 4" key="2">
    <citation type="journal article" date="2013" name="Nature">
        <title>Insights into bilaterian evolution from three spiralian genomes.</title>
        <authorList>
            <person name="Simakov O."/>
            <person name="Marletaz F."/>
            <person name="Cho S.J."/>
            <person name="Edsinger-Gonzales E."/>
            <person name="Havlak P."/>
            <person name="Hellsten U."/>
            <person name="Kuo D.H."/>
            <person name="Larsson T."/>
            <person name="Lv J."/>
            <person name="Arendt D."/>
            <person name="Savage R."/>
            <person name="Osoegawa K."/>
            <person name="de Jong P."/>
            <person name="Grimwood J."/>
            <person name="Chapman J.A."/>
            <person name="Shapiro H."/>
            <person name="Aerts A."/>
            <person name="Otillar R.P."/>
            <person name="Terry A.Y."/>
            <person name="Boore J.L."/>
            <person name="Grigoriev I.V."/>
            <person name="Lindberg D.R."/>
            <person name="Seaver E.C."/>
            <person name="Weisblat D.A."/>
            <person name="Putnam N.H."/>
            <person name="Rokhsar D.S."/>
        </authorList>
    </citation>
    <scope>NUCLEOTIDE SEQUENCE</scope>
    <source>
        <strain evidence="2 4">I ESC-2004</strain>
    </source>
</reference>
<protein>
    <submittedName>
        <fullName evidence="2 3">Uncharacterized protein</fullName>
    </submittedName>
</protein>
<dbReference type="EMBL" id="KB296213">
    <property type="protein sequence ID" value="ELU12068.1"/>
    <property type="molecule type" value="Genomic_DNA"/>
</dbReference>
<gene>
    <name evidence="2" type="ORF">CAPTEDRAFT_188155</name>
</gene>
<accession>R7UZQ5</accession>
<name>R7UZQ5_CAPTE</name>
<evidence type="ECO:0000313" key="2">
    <source>
        <dbReference type="EMBL" id="ELU12068.1"/>
    </source>
</evidence>
<keyword evidence="1" id="KW-0472">Membrane</keyword>
<organism evidence="2">
    <name type="scientific">Capitella teleta</name>
    <name type="common">Polychaete worm</name>
    <dbReference type="NCBI Taxonomy" id="283909"/>
    <lineage>
        <taxon>Eukaryota</taxon>
        <taxon>Metazoa</taxon>
        <taxon>Spiralia</taxon>
        <taxon>Lophotrochozoa</taxon>
        <taxon>Annelida</taxon>
        <taxon>Polychaeta</taxon>
        <taxon>Sedentaria</taxon>
        <taxon>Scolecida</taxon>
        <taxon>Capitellidae</taxon>
        <taxon>Capitella</taxon>
    </lineage>
</organism>
<dbReference type="HOGENOM" id="CLU_059633_0_0_1"/>
<evidence type="ECO:0000256" key="1">
    <source>
        <dbReference type="SAM" id="Phobius"/>
    </source>
</evidence>
<feature type="transmembrane region" description="Helical" evidence="1">
    <location>
        <begin position="6"/>
        <end position="27"/>
    </location>
</feature>
<reference evidence="4" key="1">
    <citation type="submission" date="2012-12" db="EMBL/GenBank/DDBJ databases">
        <authorList>
            <person name="Hellsten U."/>
            <person name="Grimwood J."/>
            <person name="Chapman J.A."/>
            <person name="Shapiro H."/>
            <person name="Aerts A."/>
            <person name="Otillar R.P."/>
            <person name="Terry A.Y."/>
            <person name="Boore J.L."/>
            <person name="Simakov O."/>
            <person name="Marletaz F."/>
            <person name="Cho S.-J."/>
            <person name="Edsinger-Gonzales E."/>
            <person name="Havlak P."/>
            <person name="Kuo D.-H."/>
            <person name="Larsson T."/>
            <person name="Lv J."/>
            <person name="Arendt D."/>
            <person name="Savage R."/>
            <person name="Osoegawa K."/>
            <person name="de Jong P."/>
            <person name="Lindberg D.R."/>
            <person name="Seaver E.C."/>
            <person name="Weisblat D.A."/>
            <person name="Putnam N.H."/>
            <person name="Grigoriev I.V."/>
            <person name="Rokhsar D.S."/>
        </authorList>
    </citation>
    <scope>NUCLEOTIDE SEQUENCE</scope>
    <source>
        <strain evidence="4">I ESC-2004</strain>
    </source>
</reference>